<dbReference type="KEGG" id="amr:AM1_2560"/>
<dbReference type="CDD" id="cd00060">
    <property type="entry name" value="FHA"/>
    <property type="match status" value="1"/>
</dbReference>
<gene>
    <name evidence="2" type="ordered locus">AM1_2560</name>
</gene>
<dbReference type="RefSeq" id="WP_010479008.1">
    <property type="nucleotide sequence ID" value="NC_009925.1"/>
</dbReference>
<dbReference type="STRING" id="329726.AM1_2560"/>
<evidence type="ECO:0000313" key="2">
    <source>
        <dbReference type="EMBL" id="ABW27568.1"/>
    </source>
</evidence>
<feature type="domain" description="FHA" evidence="1">
    <location>
        <begin position="55"/>
        <end position="105"/>
    </location>
</feature>
<dbReference type="HOGENOM" id="CLU_915069_0_0_3"/>
<dbReference type="InterPro" id="IPR050923">
    <property type="entry name" value="Cell_Proc_Reg/RNA_Proc"/>
</dbReference>
<evidence type="ECO:0000313" key="3">
    <source>
        <dbReference type="Proteomes" id="UP000000268"/>
    </source>
</evidence>
<proteinExistence type="predicted"/>
<dbReference type="PROSITE" id="PS50006">
    <property type="entry name" value="FHA_DOMAIN"/>
    <property type="match status" value="1"/>
</dbReference>
<dbReference type="EMBL" id="CP000828">
    <property type="protein sequence ID" value="ABW27568.1"/>
    <property type="molecule type" value="Genomic_DNA"/>
</dbReference>
<evidence type="ECO:0000259" key="1">
    <source>
        <dbReference type="PROSITE" id="PS50006"/>
    </source>
</evidence>
<dbReference type="InterPro" id="IPR000253">
    <property type="entry name" value="FHA_dom"/>
</dbReference>
<dbReference type="Gene3D" id="2.60.200.20">
    <property type="match status" value="1"/>
</dbReference>
<dbReference type="InterPro" id="IPR008984">
    <property type="entry name" value="SMAD_FHA_dom_sf"/>
</dbReference>
<dbReference type="AlphaFoldDB" id="B0C5J2"/>
<organism evidence="2 3">
    <name type="scientific">Acaryochloris marina (strain MBIC 11017)</name>
    <dbReference type="NCBI Taxonomy" id="329726"/>
    <lineage>
        <taxon>Bacteria</taxon>
        <taxon>Bacillati</taxon>
        <taxon>Cyanobacteriota</taxon>
        <taxon>Cyanophyceae</taxon>
        <taxon>Acaryochloridales</taxon>
        <taxon>Acaryochloridaceae</taxon>
        <taxon>Acaryochloris</taxon>
    </lineage>
</organism>
<dbReference type="Pfam" id="PF00498">
    <property type="entry name" value="FHA"/>
    <property type="match status" value="1"/>
</dbReference>
<accession>B0C5J2</accession>
<keyword evidence="3" id="KW-1185">Reference proteome</keyword>
<dbReference type="SUPFAM" id="SSF49879">
    <property type="entry name" value="SMAD/FHA domain"/>
    <property type="match status" value="1"/>
</dbReference>
<dbReference type="OrthoDB" id="9816434at2"/>
<dbReference type="eggNOG" id="COG1716">
    <property type="taxonomic scope" value="Bacteria"/>
</dbReference>
<name>B0C5J2_ACAM1</name>
<dbReference type="Proteomes" id="UP000000268">
    <property type="component" value="Chromosome"/>
</dbReference>
<dbReference type="SMART" id="SM00240">
    <property type="entry name" value="FHA"/>
    <property type="match status" value="1"/>
</dbReference>
<protein>
    <recommendedName>
        <fullName evidence="1">FHA domain-containing protein</fullName>
    </recommendedName>
</protein>
<dbReference type="PANTHER" id="PTHR23308">
    <property type="entry name" value="NUCLEAR INHIBITOR OF PROTEIN PHOSPHATASE-1"/>
    <property type="match status" value="1"/>
</dbReference>
<sequence length="298" mass="33695">MSSAPKPQLFIPATSCLSHQALTEGGFWTPSVSMARFSPYPPQGYYRTLVGQALWTLGREKACSIAFDDVTLSRQHALIFTTPLQEYYLSDLGSLNGSFINEQRVLHPTCLQHGDQVKLGRLSMEFQLASGLEPFQPHRNQKLVLMIQPSATQGKLWQELLIYQGVTVIWEKLSTSEELKTCLDNYALNESRLPDLLLIEAETLDPNPYEFCRWSHEAYPSVKVVLTCRGRTEVLPSELRWAKEQGATDLLPAFREDNMLTRVVDMVAQVNIVLKLLGSQELEQQTVATDFFSLLKDL</sequence>
<reference evidence="2 3" key="1">
    <citation type="journal article" date="2008" name="Proc. Natl. Acad. Sci. U.S.A.">
        <title>Niche adaptation and genome expansion in the chlorophyll d-producing cyanobacterium Acaryochloris marina.</title>
        <authorList>
            <person name="Swingley W.D."/>
            <person name="Chen M."/>
            <person name="Cheung P.C."/>
            <person name="Conrad A.L."/>
            <person name="Dejesa L.C."/>
            <person name="Hao J."/>
            <person name="Honchak B.M."/>
            <person name="Karbach L.E."/>
            <person name="Kurdoglu A."/>
            <person name="Lahiri S."/>
            <person name="Mastrian S.D."/>
            <person name="Miyashita H."/>
            <person name="Page L."/>
            <person name="Ramakrishna P."/>
            <person name="Satoh S."/>
            <person name="Sattley W.M."/>
            <person name="Shimada Y."/>
            <person name="Taylor H.L."/>
            <person name="Tomo T."/>
            <person name="Tsuchiya T."/>
            <person name="Wang Z.T."/>
            <person name="Raymond J."/>
            <person name="Mimuro M."/>
            <person name="Blankenship R.E."/>
            <person name="Touchman J.W."/>
        </authorList>
    </citation>
    <scope>NUCLEOTIDE SEQUENCE [LARGE SCALE GENOMIC DNA]</scope>
    <source>
        <strain evidence="3">MBIC 11017</strain>
    </source>
</reference>